<dbReference type="AlphaFoldDB" id="A7I6D2"/>
<dbReference type="Proteomes" id="UP000002408">
    <property type="component" value="Chromosome"/>
</dbReference>
<dbReference type="RefSeq" id="WP_012106316.1">
    <property type="nucleotide sequence ID" value="NC_009712.1"/>
</dbReference>
<gene>
    <name evidence="1" type="ordered locus">Mboo_0775</name>
</gene>
<name>A7I6D2_METB6</name>
<dbReference type="GeneID" id="5410715"/>
<evidence type="ECO:0000313" key="1">
    <source>
        <dbReference type="EMBL" id="ABS55293.1"/>
    </source>
</evidence>
<dbReference type="KEGG" id="mbn:Mboo_0775"/>
<reference evidence="2" key="1">
    <citation type="journal article" date="2015" name="Microbiology">
        <title>Genome of Methanoregula boonei 6A8 reveals adaptations to oligotrophic peatland environments.</title>
        <authorList>
            <person name="Braeuer S."/>
            <person name="Cadillo-Quiroz H."/>
            <person name="Kyrpides N."/>
            <person name="Woyke T."/>
            <person name="Goodwin L."/>
            <person name="Detter C."/>
            <person name="Podell S."/>
            <person name="Yavitt J.B."/>
            <person name="Zinder S.H."/>
        </authorList>
    </citation>
    <scope>NUCLEOTIDE SEQUENCE [LARGE SCALE GENOMIC DNA]</scope>
    <source>
        <strain evidence="2">DSM 21154 / JCM 14090 / 6A8</strain>
    </source>
</reference>
<organism evidence="1 2">
    <name type="scientific">Methanoregula boonei (strain DSM 21154 / JCM 14090 / 6A8)</name>
    <dbReference type="NCBI Taxonomy" id="456442"/>
    <lineage>
        <taxon>Archaea</taxon>
        <taxon>Methanobacteriati</taxon>
        <taxon>Methanobacteriota</taxon>
        <taxon>Stenosarchaea group</taxon>
        <taxon>Methanomicrobia</taxon>
        <taxon>Methanomicrobiales</taxon>
        <taxon>Methanoregulaceae</taxon>
        <taxon>Methanoregula</taxon>
    </lineage>
</organism>
<sequence length="124" mass="14942">MTRGRKPVAAIAEAKKFAERMGYRWQENTHPDLAYDLFIFKPQMACIVRVRQTRYQIDPDAIYENLIPEDLSDVRALPFPKVIPREIWLRTQHERTWRRLRIHELSVGELEWWGPDDYTNPYSR</sequence>
<evidence type="ECO:0008006" key="3">
    <source>
        <dbReference type="Google" id="ProtNLM"/>
    </source>
</evidence>
<protein>
    <recommendedName>
        <fullName evidence="3">Endonuclease</fullName>
    </recommendedName>
</protein>
<dbReference type="EMBL" id="CP000780">
    <property type="protein sequence ID" value="ABS55293.1"/>
    <property type="molecule type" value="Genomic_DNA"/>
</dbReference>
<keyword evidence="2" id="KW-1185">Reference proteome</keyword>
<dbReference type="HOGENOM" id="CLU_1891405_0_0_2"/>
<dbReference type="eggNOG" id="arCOG09441">
    <property type="taxonomic scope" value="Archaea"/>
</dbReference>
<accession>A7I6D2</accession>
<dbReference type="STRING" id="456442.Mboo_0775"/>
<evidence type="ECO:0000313" key="2">
    <source>
        <dbReference type="Proteomes" id="UP000002408"/>
    </source>
</evidence>
<proteinExistence type="predicted"/>